<evidence type="ECO:0000259" key="21">
    <source>
        <dbReference type="PROSITE" id="PS51985"/>
    </source>
</evidence>
<dbReference type="SUPFAM" id="SSF56112">
    <property type="entry name" value="Protein kinase-like (PK-like)"/>
    <property type="match status" value="1"/>
</dbReference>
<evidence type="ECO:0000259" key="20">
    <source>
        <dbReference type="PROSITE" id="PS51984"/>
    </source>
</evidence>
<evidence type="ECO:0000259" key="19">
    <source>
        <dbReference type="PROSITE" id="PS50078"/>
    </source>
</evidence>
<evidence type="ECO:0000256" key="11">
    <source>
        <dbReference type="ARBA" id="ARBA00023212"/>
    </source>
</evidence>
<keyword evidence="11" id="KW-0206">Cytoskeleton</keyword>
<feature type="domain" description="Cryptic POLO box 1 (CPB1)" evidence="20">
    <location>
        <begin position="426"/>
        <end position="539"/>
    </location>
</feature>
<keyword evidence="7 17" id="KW-0547">Nucleotide-binding</keyword>
<evidence type="ECO:0000256" key="15">
    <source>
        <dbReference type="ARBA" id="ARBA00047802"/>
    </source>
</evidence>
<evidence type="ECO:0000256" key="16">
    <source>
        <dbReference type="ARBA" id="ARBA00048347"/>
    </source>
</evidence>
<evidence type="ECO:0000256" key="12">
    <source>
        <dbReference type="ARBA" id="ARBA00030332"/>
    </source>
</evidence>
<dbReference type="Gene3D" id="2.40.50.930">
    <property type="match status" value="1"/>
</dbReference>
<proteinExistence type="predicted"/>
<keyword evidence="9 17" id="KW-0067">ATP-binding</keyword>
<evidence type="ECO:0000256" key="5">
    <source>
        <dbReference type="ARBA" id="ARBA00022527"/>
    </source>
</evidence>
<accession>A0ABM1IUW5</accession>
<dbReference type="CDD" id="cd13115">
    <property type="entry name" value="POLO_box_Plk4_2"/>
    <property type="match status" value="1"/>
</dbReference>
<comment type="catalytic activity">
    <reaction evidence="15">
        <text>L-threonyl-[protein] + ATP = O-phospho-L-threonyl-[protein] + ADP + H(+)</text>
        <dbReference type="Rhea" id="RHEA:46608"/>
        <dbReference type="Rhea" id="RHEA-COMP:11060"/>
        <dbReference type="Rhea" id="RHEA-COMP:11605"/>
        <dbReference type="ChEBI" id="CHEBI:15378"/>
        <dbReference type="ChEBI" id="CHEBI:30013"/>
        <dbReference type="ChEBI" id="CHEBI:30616"/>
        <dbReference type="ChEBI" id="CHEBI:61977"/>
        <dbReference type="ChEBI" id="CHEBI:456216"/>
        <dbReference type="EC" id="2.7.11.21"/>
    </reaction>
</comment>
<sequence length="784" mass="87928">MPGGFGEQIEDYEVLNLLGKGGFASVYKAKCLCNGMEVAIKMIDKKSMQAAGMLDRVFQEVTIHSRLKHPAILEVYTVFEDNNYVYMILELCHNGELQNYLKKQKTHTLSEQEAGSIIAQVVQGLLFLHSHLILHRDISLSNLLLTKNMQVKIADFGLATQLKRPDEKHLTMCGTPNYISPEVATRSSHGLAADVWSLGCMLYTLVVGKPPFDTDAVKSTLTRVAMADYDMPTNLSNNVKDLIDKLLKKNPKERINLKDIPHHPFITSLKTNKTSNISDIQDKVGQVRELLGECMIDSGVGKTLSSYSQARIRSHSEERLCTTPMLSSGFGPFSASAISAKSKATSEPITKMRSLQKRQLMDQFPKIDSVFYDMSPPQSSRILSQNVQHSDCESCCESRRQKVVEKQRRKKKSSEHLCNGEGNEEVAKLQVPRLSTERLQPTRHKSKTAILTILENGEVCIEFIKRRNGVEKIDEVCRISGDGLRVILYKPSSPLEIGSQPPPLPSHGADSIYSYENLPLRHHKKYIYASRFVQLVRGKTPKITLYTQHAKCLFMENGPHPDCEVHFYNGVKVTFVNGTVKITEGGNTYVEGEFPTHLDEFYEHYSNSYKRCLILESALQSLESATGHPNFPIIIGRRPCSALNDRPCLQGKENVSHTTNSIPIMPSFDAMYSVGSTITSRSRKMNSVHSTNCDIEKVTVPGIGIAMELPSGDIKIDYKDGSSLTVITQNCGGGIRYETSNGKIFKYSLKCQQNLEVPYMIKEKLKHVETVLRHLAQKKHKNIR</sequence>
<dbReference type="Proteomes" id="UP000694924">
    <property type="component" value="Unplaced"/>
</dbReference>
<dbReference type="InterPro" id="IPR011009">
    <property type="entry name" value="Kinase-like_dom_sf"/>
</dbReference>
<feature type="domain" description="Cryptic POLO box 2 (CPB2)" evidence="21">
    <location>
        <begin position="540"/>
        <end position="645"/>
    </location>
</feature>
<evidence type="ECO:0000256" key="7">
    <source>
        <dbReference type="ARBA" id="ARBA00022741"/>
    </source>
</evidence>
<dbReference type="PANTHER" id="PTHR24345">
    <property type="entry name" value="SERINE/THREONINE-PROTEIN KINASE PLK"/>
    <property type="match status" value="1"/>
</dbReference>
<dbReference type="CDD" id="cd13116">
    <property type="entry name" value="POLO_box_Plk4_3"/>
    <property type="match status" value="1"/>
</dbReference>
<evidence type="ECO:0000256" key="4">
    <source>
        <dbReference type="ARBA" id="ARBA00022490"/>
    </source>
</evidence>
<evidence type="ECO:0000256" key="6">
    <source>
        <dbReference type="ARBA" id="ARBA00022679"/>
    </source>
</evidence>
<dbReference type="PROSITE" id="PS00109">
    <property type="entry name" value="PROTEIN_KINASE_TYR"/>
    <property type="match status" value="1"/>
</dbReference>
<dbReference type="PROSITE" id="PS50011">
    <property type="entry name" value="PROTEIN_KINASE_DOM"/>
    <property type="match status" value="1"/>
</dbReference>
<evidence type="ECO:0000256" key="13">
    <source>
        <dbReference type="ARBA" id="ARBA00030429"/>
    </source>
</evidence>
<dbReference type="GeneID" id="107070381"/>
<evidence type="ECO:0000256" key="2">
    <source>
        <dbReference type="ARBA" id="ARBA00012424"/>
    </source>
</evidence>
<evidence type="ECO:0000256" key="1">
    <source>
        <dbReference type="ARBA" id="ARBA00004114"/>
    </source>
</evidence>
<dbReference type="Gene3D" id="1.10.510.10">
    <property type="entry name" value="Transferase(Phosphotransferase) domain 1"/>
    <property type="match status" value="1"/>
</dbReference>
<dbReference type="InterPro" id="IPR033696">
    <property type="entry name" value="POLO_box_Plk4_C"/>
</dbReference>
<evidence type="ECO:0000256" key="9">
    <source>
        <dbReference type="ARBA" id="ARBA00022840"/>
    </source>
</evidence>
<reference evidence="23" key="1">
    <citation type="submission" date="2025-08" db="UniProtKB">
        <authorList>
            <consortium name="RefSeq"/>
        </authorList>
    </citation>
    <scope>IDENTIFICATION</scope>
    <source>
        <tissue evidence="23">Whole body</tissue>
    </source>
</reference>
<protein>
    <recommendedName>
        <fullName evidence="3">Serine/threonine-protein kinase PLK4</fullName>
        <ecNumber evidence="2">2.7.11.21</ecNumber>
    </recommendedName>
    <alternativeName>
        <fullName evidence="12">Polo-like kinase 4</fullName>
    </alternativeName>
    <alternativeName>
        <fullName evidence="13 14">Serine/threonine-protein kinase SAK</fullName>
    </alternativeName>
</protein>
<comment type="catalytic activity">
    <reaction evidence="16">
        <text>L-seryl-[protein] + ATP = O-phospho-L-seryl-[protein] + ADP + H(+)</text>
        <dbReference type="Rhea" id="RHEA:17989"/>
        <dbReference type="Rhea" id="RHEA-COMP:9863"/>
        <dbReference type="Rhea" id="RHEA-COMP:11604"/>
        <dbReference type="ChEBI" id="CHEBI:15378"/>
        <dbReference type="ChEBI" id="CHEBI:29999"/>
        <dbReference type="ChEBI" id="CHEBI:30616"/>
        <dbReference type="ChEBI" id="CHEBI:83421"/>
        <dbReference type="ChEBI" id="CHEBI:456216"/>
        <dbReference type="EC" id="2.7.11.21"/>
    </reaction>
</comment>
<keyword evidence="8 23" id="KW-0418">Kinase</keyword>
<dbReference type="InterPro" id="IPR033699">
    <property type="entry name" value="POLO_box_Plk4_1"/>
</dbReference>
<dbReference type="InterPro" id="IPR008266">
    <property type="entry name" value="Tyr_kinase_AS"/>
</dbReference>
<evidence type="ECO:0000259" key="18">
    <source>
        <dbReference type="PROSITE" id="PS50011"/>
    </source>
</evidence>
<dbReference type="InterPro" id="IPR033698">
    <property type="entry name" value="POLO_box_Plk4_2"/>
</dbReference>
<dbReference type="PROSITE" id="PS00107">
    <property type="entry name" value="PROTEIN_KINASE_ATP"/>
    <property type="match status" value="1"/>
</dbReference>
<dbReference type="PROSITE" id="PS51985">
    <property type="entry name" value="CPB2"/>
    <property type="match status" value="1"/>
</dbReference>
<evidence type="ECO:0000313" key="23">
    <source>
        <dbReference type="RefSeq" id="XP_015184002.1"/>
    </source>
</evidence>
<name>A0ABM1IUW5_POLDO</name>
<organism evidence="22 23">
    <name type="scientific">Polistes dominula</name>
    <name type="common">European paper wasp</name>
    <name type="synonym">Vespa dominula</name>
    <dbReference type="NCBI Taxonomy" id="743375"/>
    <lineage>
        <taxon>Eukaryota</taxon>
        <taxon>Metazoa</taxon>
        <taxon>Ecdysozoa</taxon>
        <taxon>Arthropoda</taxon>
        <taxon>Hexapoda</taxon>
        <taxon>Insecta</taxon>
        <taxon>Pterygota</taxon>
        <taxon>Neoptera</taxon>
        <taxon>Endopterygota</taxon>
        <taxon>Hymenoptera</taxon>
        <taxon>Apocrita</taxon>
        <taxon>Aculeata</taxon>
        <taxon>Vespoidea</taxon>
        <taxon>Vespidae</taxon>
        <taxon>Polistinae</taxon>
        <taxon>Polistini</taxon>
        <taxon>Polistes</taxon>
    </lineage>
</organism>
<dbReference type="InterPro" id="IPR000719">
    <property type="entry name" value="Prot_kinase_dom"/>
</dbReference>
<dbReference type="CDD" id="cd13114">
    <property type="entry name" value="POLO_box_Plk4_1"/>
    <property type="match status" value="1"/>
</dbReference>
<dbReference type="PROSITE" id="PS50078">
    <property type="entry name" value="POLO_BOX"/>
    <property type="match status" value="1"/>
</dbReference>
<gene>
    <name evidence="23" type="primary">LOC107070381</name>
</gene>
<keyword evidence="22" id="KW-1185">Reference proteome</keyword>
<evidence type="ECO:0000256" key="10">
    <source>
        <dbReference type="ARBA" id="ARBA00022843"/>
    </source>
</evidence>
<evidence type="ECO:0000256" key="3">
    <source>
        <dbReference type="ARBA" id="ARBA00020245"/>
    </source>
</evidence>
<dbReference type="GO" id="GO:0016301">
    <property type="term" value="F:kinase activity"/>
    <property type="evidence" value="ECO:0007669"/>
    <property type="project" value="UniProtKB-KW"/>
</dbReference>
<dbReference type="Pfam" id="PF18409">
    <property type="entry name" value="Plk4_PB2"/>
    <property type="match status" value="1"/>
</dbReference>
<evidence type="ECO:0000256" key="17">
    <source>
        <dbReference type="PROSITE-ProRule" id="PRU10141"/>
    </source>
</evidence>
<keyword evidence="4" id="KW-0963">Cytoplasm</keyword>
<comment type="subcellular location">
    <subcellularLocation>
        <location evidence="1">Cytoplasm</location>
        <location evidence="1">Cytoskeleton</location>
        <location evidence="1">Microtubule organizing center</location>
        <location evidence="1">Centrosome</location>
        <location evidence="1">Centriole</location>
    </subcellularLocation>
</comment>
<feature type="domain" description="Protein kinase" evidence="18">
    <location>
        <begin position="12"/>
        <end position="266"/>
    </location>
</feature>
<evidence type="ECO:0000313" key="22">
    <source>
        <dbReference type="Proteomes" id="UP000694924"/>
    </source>
</evidence>
<dbReference type="Gene3D" id="3.30.1120.130">
    <property type="match status" value="1"/>
</dbReference>
<keyword evidence="6" id="KW-0808">Transferase</keyword>
<dbReference type="PROSITE" id="PS51984">
    <property type="entry name" value="CPB1"/>
    <property type="match status" value="1"/>
</dbReference>
<dbReference type="InterPro" id="IPR047108">
    <property type="entry name" value="Plk4-like_POLO_box_2_sf"/>
</dbReference>
<keyword evidence="5" id="KW-0723">Serine/threonine-protein kinase</keyword>
<dbReference type="PANTHER" id="PTHR24345:SF91">
    <property type="entry name" value="SERINE_THREONINE-PROTEIN KINASE PLK4"/>
    <property type="match status" value="1"/>
</dbReference>
<dbReference type="InterPro" id="IPR046437">
    <property type="entry name" value="Ser_Thr-PK_POLO_box_1_sf"/>
</dbReference>
<dbReference type="Gene3D" id="3.30.1120.120">
    <property type="match status" value="1"/>
</dbReference>
<dbReference type="InterPro" id="IPR017441">
    <property type="entry name" value="Protein_kinase_ATP_BS"/>
</dbReference>
<keyword evidence="10" id="KW-0832">Ubl conjugation</keyword>
<dbReference type="SUPFAM" id="SSF82615">
    <property type="entry name" value="Polo-box domain"/>
    <property type="match status" value="1"/>
</dbReference>
<dbReference type="EC" id="2.7.11.21" evidence="2"/>
<dbReference type="RefSeq" id="XP_015184002.1">
    <property type="nucleotide sequence ID" value="XM_015328516.1"/>
</dbReference>
<dbReference type="InterPro" id="IPR000959">
    <property type="entry name" value="POLO_box_dom"/>
</dbReference>
<evidence type="ECO:0000256" key="14">
    <source>
        <dbReference type="ARBA" id="ARBA00030924"/>
    </source>
</evidence>
<dbReference type="Pfam" id="PF00069">
    <property type="entry name" value="Pkinase"/>
    <property type="match status" value="1"/>
</dbReference>
<dbReference type="Pfam" id="PF18190">
    <property type="entry name" value="Plk4_PB1"/>
    <property type="match status" value="1"/>
</dbReference>
<evidence type="ECO:0000256" key="8">
    <source>
        <dbReference type="ARBA" id="ARBA00022777"/>
    </source>
</evidence>
<feature type="binding site" evidence="17">
    <location>
        <position position="41"/>
    </location>
    <ligand>
        <name>ATP</name>
        <dbReference type="ChEBI" id="CHEBI:30616"/>
    </ligand>
</feature>
<feature type="domain" description="POLO box" evidence="19">
    <location>
        <begin position="694"/>
        <end position="777"/>
    </location>
</feature>